<keyword evidence="1" id="KW-0614">Plasmid</keyword>
<organism evidence="1">
    <name type="scientific">Aliivibrio wodanis</name>
    <dbReference type="NCBI Taxonomy" id="80852"/>
    <lineage>
        <taxon>Bacteria</taxon>
        <taxon>Pseudomonadati</taxon>
        <taxon>Pseudomonadota</taxon>
        <taxon>Gammaproteobacteria</taxon>
        <taxon>Vibrionales</taxon>
        <taxon>Vibrionaceae</taxon>
        <taxon>Aliivibrio</taxon>
    </lineage>
</organism>
<protein>
    <submittedName>
        <fullName evidence="1">Uncharacterized protein</fullName>
    </submittedName>
</protein>
<reference evidence="1" key="1">
    <citation type="submission" date="2019-09" db="EMBL/GenBank/DDBJ databases">
        <authorList>
            <person name="Hjerde E."/>
        </authorList>
    </citation>
    <scope>NUCLEOTIDE SEQUENCE [LARGE SCALE GENOMIC DNA]</scope>
    <source>
        <strain evidence="1">06/09/160</strain>
        <plasmid evidence="1">pAWOD_2</plasmid>
    </source>
</reference>
<proteinExistence type="predicted"/>
<geneLocation type="plasmid" evidence="1">
    <name>pAWOD_2</name>
</geneLocation>
<dbReference type="EMBL" id="LR721753">
    <property type="protein sequence ID" value="VVV06956.1"/>
    <property type="molecule type" value="Genomic_DNA"/>
</dbReference>
<sequence>MNSTIQALMLELELNQSEVSRRIAKETRCIISPTTIGRAIKGEASDVTTALIIYVLEGLKEDSDERDLMVKGYQGSHSYDRDSETSFTTHFIEASNEEHAIQKLMDLGFAITQTRNETDYDCTGQWYCSPPTVDYLKGRHCYSVTNCFTLDV</sequence>
<accession>A0A5Q4ZYK7</accession>
<gene>
    <name evidence="1" type="ORF">AW0309160_04450</name>
</gene>
<name>A0A5Q4ZYK7_9GAMM</name>
<dbReference type="AlphaFoldDB" id="A0A5Q4ZYK7"/>
<dbReference type="RefSeq" id="WP_192957847.1">
    <property type="nucleotide sequence ID" value="NZ_LR721753.1"/>
</dbReference>
<evidence type="ECO:0000313" key="1">
    <source>
        <dbReference type="EMBL" id="VVV06956.1"/>
    </source>
</evidence>